<reference evidence="2" key="1">
    <citation type="submission" date="2019-08" db="EMBL/GenBank/DDBJ databases">
        <title>Reference gene set and small RNA set construction with multiple tissues from Davidia involucrata Baill.</title>
        <authorList>
            <person name="Yang H."/>
            <person name="Zhou C."/>
            <person name="Li G."/>
            <person name="Wang J."/>
            <person name="Gao P."/>
            <person name="Wang M."/>
            <person name="Wang R."/>
            <person name="Zhao Y."/>
        </authorList>
    </citation>
    <scope>NUCLEOTIDE SEQUENCE</scope>
    <source>
        <tissue evidence="2">Mixed with DoveR01_LX</tissue>
    </source>
</reference>
<keyword evidence="1" id="KW-0732">Signal</keyword>
<evidence type="ECO:0000313" key="2">
    <source>
        <dbReference type="EMBL" id="MPA61356.1"/>
    </source>
</evidence>
<dbReference type="EMBL" id="GHES01030797">
    <property type="protein sequence ID" value="MPA61356.1"/>
    <property type="molecule type" value="Transcribed_RNA"/>
</dbReference>
<organism evidence="2">
    <name type="scientific">Davidia involucrata</name>
    <name type="common">Dove tree</name>
    <dbReference type="NCBI Taxonomy" id="16924"/>
    <lineage>
        <taxon>Eukaryota</taxon>
        <taxon>Viridiplantae</taxon>
        <taxon>Streptophyta</taxon>
        <taxon>Embryophyta</taxon>
        <taxon>Tracheophyta</taxon>
        <taxon>Spermatophyta</taxon>
        <taxon>Magnoliopsida</taxon>
        <taxon>eudicotyledons</taxon>
        <taxon>Gunneridae</taxon>
        <taxon>Pentapetalae</taxon>
        <taxon>asterids</taxon>
        <taxon>Cornales</taxon>
        <taxon>Nyssaceae</taxon>
        <taxon>Davidia</taxon>
    </lineage>
</organism>
<feature type="signal peptide" evidence="1">
    <location>
        <begin position="1"/>
        <end position="27"/>
    </location>
</feature>
<name>A0A5B7AZE8_DAVIN</name>
<sequence>MWRLIHCCHHLFCLWVMILVVFNLTHQLKQPQSRKFQMRMFLKEMFNHLPCQSRIRRRRQGDVSLFTGCCCPPFLMTTYEECLSWLLQLCTSITQFTAKSPHDQRVCS</sequence>
<evidence type="ECO:0000256" key="1">
    <source>
        <dbReference type="SAM" id="SignalP"/>
    </source>
</evidence>
<protein>
    <recommendedName>
        <fullName evidence="3">Secreted protein</fullName>
    </recommendedName>
</protein>
<proteinExistence type="predicted"/>
<feature type="chain" id="PRO_5023025819" description="Secreted protein" evidence="1">
    <location>
        <begin position="28"/>
        <end position="108"/>
    </location>
</feature>
<gene>
    <name evidence="2" type="ORF">Din_030797</name>
</gene>
<evidence type="ECO:0008006" key="3">
    <source>
        <dbReference type="Google" id="ProtNLM"/>
    </source>
</evidence>
<accession>A0A5B7AZE8</accession>
<dbReference type="AlphaFoldDB" id="A0A5B7AZE8"/>